<feature type="region of interest" description="Disordered" evidence="5">
    <location>
        <begin position="180"/>
        <end position="205"/>
    </location>
</feature>
<dbReference type="InterPro" id="IPR000835">
    <property type="entry name" value="HTH_MarR-typ"/>
</dbReference>
<keyword evidence="2 4" id="KW-0238">DNA-binding</keyword>
<gene>
    <name evidence="7" type="ORF">P3W85_23550</name>
</gene>
<evidence type="ECO:0000256" key="1">
    <source>
        <dbReference type="ARBA" id="ARBA00023015"/>
    </source>
</evidence>
<dbReference type="PIRSF" id="PIRSF006707">
    <property type="entry name" value="MJ1563"/>
    <property type="match status" value="1"/>
</dbReference>
<dbReference type="RefSeq" id="WP_017227996.1">
    <property type="nucleotide sequence ID" value="NZ_JARJLM010000392.1"/>
</dbReference>
<dbReference type="SUPFAM" id="SSF46785">
    <property type="entry name" value="Winged helix' DNA-binding domain"/>
    <property type="match status" value="1"/>
</dbReference>
<evidence type="ECO:0000256" key="4">
    <source>
        <dbReference type="PIRNR" id="PIRNR006707"/>
    </source>
</evidence>
<feature type="domain" description="HTH marR-type" evidence="6">
    <location>
        <begin position="22"/>
        <end position="81"/>
    </location>
</feature>
<keyword evidence="1 4" id="KW-0805">Transcription regulation</keyword>
<proteinExistence type="inferred from homology"/>
<dbReference type="InterPro" id="IPR011991">
    <property type="entry name" value="ArsR-like_HTH"/>
</dbReference>
<evidence type="ECO:0000256" key="3">
    <source>
        <dbReference type="ARBA" id="ARBA00023163"/>
    </source>
</evidence>
<dbReference type="Proteomes" id="UP001216674">
    <property type="component" value="Unassembled WGS sequence"/>
</dbReference>
<evidence type="ECO:0000256" key="5">
    <source>
        <dbReference type="SAM" id="MobiDB-lite"/>
    </source>
</evidence>
<dbReference type="Pfam" id="PF12802">
    <property type="entry name" value="MarR_2"/>
    <property type="match status" value="1"/>
</dbReference>
<dbReference type="InterPro" id="IPR036390">
    <property type="entry name" value="WH_DNA-bd_sf"/>
</dbReference>
<keyword evidence="3 4" id="KW-0804">Transcription</keyword>
<comment type="similarity">
    <text evidence="4">Belongs to the GbsR family.</text>
</comment>
<comment type="caution">
    <text evidence="7">The sequence shown here is derived from an EMBL/GenBank/DDBJ whole genome shotgun (WGS) entry which is preliminary data.</text>
</comment>
<evidence type="ECO:0000259" key="6">
    <source>
        <dbReference type="Pfam" id="PF12802"/>
    </source>
</evidence>
<organism evidence="7 8">
    <name type="scientific">Cupriavidus basilensis</name>
    <dbReference type="NCBI Taxonomy" id="68895"/>
    <lineage>
        <taxon>Bacteria</taxon>
        <taxon>Pseudomonadati</taxon>
        <taxon>Pseudomonadota</taxon>
        <taxon>Betaproteobacteria</taxon>
        <taxon>Burkholderiales</taxon>
        <taxon>Burkholderiaceae</taxon>
        <taxon>Cupriavidus</taxon>
    </lineage>
</organism>
<dbReference type="CDD" id="cd00090">
    <property type="entry name" value="HTH_ARSR"/>
    <property type="match status" value="1"/>
</dbReference>
<dbReference type="EMBL" id="JARJLM010000392">
    <property type="protein sequence ID" value="MDF3835901.1"/>
    <property type="molecule type" value="Genomic_DNA"/>
</dbReference>
<dbReference type="Gene3D" id="1.10.10.10">
    <property type="entry name" value="Winged helix-like DNA-binding domain superfamily/Winged helix DNA-binding domain"/>
    <property type="match status" value="1"/>
</dbReference>
<keyword evidence="8" id="KW-1185">Reference proteome</keyword>
<reference evidence="7 8" key="1">
    <citation type="submission" date="2023-03" db="EMBL/GenBank/DDBJ databases">
        <title>Draft assemblies of triclosan tolerant bacteria isolated from returned activated sludge.</title>
        <authorList>
            <person name="Van Hamelsveld S."/>
        </authorList>
    </citation>
    <scope>NUCLEOTIDE SEQUENCE [LARGE SCALE GENOMIC DNA]</scope>
    <source>
        <strain evidence="7 8">GW210010_S58</strain>
    </source>
</reference>
<evidence type="ECO:0000313" key="8">
    <source>
        <dbReference type="Proteomes" id="UP001216674"/>
    </source>
</evidence>
<protein>
    <recommendedName>
        <fullName evidence="4">HTH-type transcriptional regulator</fullName>
    </recommendedName>
</protein>
<dbReference type="InterPro" id="IPR026282">
    <property type="entry name" value="MJ1563"/>
</dbReference>
<sequence>MQLSPLIQRFVLHFGEMGSRWGINRTVGQIYALLFTASRPLNADEIAEALGFSRSNVSIGLKELESWNLVKLSHQPGDRREYFSAPDDVWAIFRTLAEERRRREIDPTLSMLREVQLENPSDPNDRHAQERMKEMYQLILLVTSWFGDIQKLDVATLEKLMKLGSRVNKLLEVKDKLSAAIGGKPRADSPPASVVKAKPTRTRKE</sequence>
<dbReference type="PANTHER" id="PTHR38465">
    <property type="entry name" value="HTH-TYPE TRANSCRIPTIONAL REGULATOR MJ1563-RELATED"/>
    <property type="match status" value="1"/>
</dbReference>
<accession>A0ABT6AW18</accession>
<evidence type="ECO:0000256" key="2">
    <source>
        <dbReference type="ARBA" id="ARBA00023125"/>
    </source>
</evidence>
<dbReference type="InterPro" id="IPR052362">
    <property type="entry name" value="HTH-GbsR_regulator"/>
</dbReference>
<evidence type="ECO:0000313" key="7">
    <source>
        <dbReference type="EMBL" id="MDF3835901.1"/>
    </source>
</evidence>
<dbReference type="InterPro" id="IPR036388">
    <property type="entry name" value="WH-like_DNA-bd_sf"/>
</dbReference>
<name>A0ABT6AW18_9BURK</name>
<dbReference type="PANTHER" id="PTHR38465:SF1">
    <property type="entry name" value="HTH-TYPE TRANSCRIPTIONAL REGULATOR MJ1563-RELATED"/>
    <property type="match status" value="1"/>
</dbReference>